<organism evidence="2 3">
    <name type="scientific">Phlebotomus papatasi</name>
    <name type="common">Sandfly</name>
    <dbReference type="NCBI Taxonomy" id="29031"/>
    <lineage>
        <taxon>Eukaryota</taxon>
        <taxon>Metazoa</taxon>
        <taxon>Ecdysozoa</taxon>
        <taxon>Arthropoda</taxon>
        <taxon>Hexapoda</taxon>
        <taxon>Insecta</taxon>
        <taxon>Pterygota</taxon>
        <taxon>Neoptera</taxon>
        <taxon>Endopterygota</taxon>
        <taxon>Diptera</taxon>
        <taxon>Nematocera</taxon>
        <taxon>Psychodoidea</taxon>
        <taxon>Psychodidae</taxon>
        <taxon>Phlebotomus</taxon>
        <taxon>Phlebotomus</taxon>
    </lineage>
</organism>
<dbReference type="VEuPathDB" id="VectorBase:PPAI001283"/>
<reference evidence="2" key="1">
    <citation type="submission" date="2022-08" db="UniProtKB">
        <authorList>
            <consortium name="EnsemblMetazoa"/>
        </authorList>
    </citation>
    <scope>IDENTIFICATION</scope>
    <source>
        <strain evidence="2">Israel</strain>
    </source>
</reference>
<sequence length="120" mass="13260">MNQRRNHTVCESSPSGSERSGESKEFDGNESDEKNPDVIPDTLESLDQKKFMQRRLPISTIENANSCRRPPNTAGLAGQSQANSTNGLAPCQPSNQQQPMAYCTLRKDTNSRLNFQTSVS</sequence>
<dbReference type="EnsemblMetazoa" id="PPAI001283-RA">
    <property type="protein sequence ID" value="PPAI001283-PA"/>
    <property type="gene ID" value="PPAI001283"/>
</dbReference>
<protein>
    <submittedName>
        <fullName evidence="2">Uncharacterized protein</fullName>
    </submittedName>
</protein>
<dbReference type="VEuPathDB" id="VectorBase:PPAPM1_009685"/>
<name>A0A1B0D1R0_PHLPP</name>
<evidence type="ECO:0000313" key="3">
    <source>
        <dbReference type="Proteomes" id="UP000092462"/>
    </source>
</evidence>
<dbReference type="AlphaFoldDB" id="A0A1B0D1R0"/>
<feature type="compositionally biased region" description="Polar residues" evidence="1">
    <location>
        <begin position="78"/>
        <end position="96"/>
    </location>
</feature>
<feature type="region of interest" description="Disordered" evidence="1">
    <location>
        <begin position="1"/>
        <end position="96"/>
    </location>
</feature>
<keyword evidence="3" id="KW-1185">Reference proteome</keyword>
<proteinExistence type="predicted"/>
<feature type="compositionally biased region" description="Basic and acidic residues" evidence="1">
    <location>
        <begin position="19"/>
        <end position="36"/>
    </location>
</feature>
<dbReference type="Proteomes" id="UP000092462">
    <property type="component" value="Unassembled WGS sequence"/>
</dbReference>
<dbReference type="EMBL" id="AJVK01022263">
    <property type="status" value="NOT_ANNOTATED_CDS"/>
    <property type="molecule type" value="Genomic_DNA"/>
</dbReference>
<evidence type="ECO:0000256" key="1">
    <source>
        <dbReference type="SAM" id="MobiDB-lite"/>
    </source>
</evidence>
<evidence type="ECO:0000313" key="2">
    <source>
        <dbReference type="EnsemblMetazoa" id="PPAI001283-PA"/>
    </source>
</evidence>
<accession>A0A1B0D1R0</accession>